<keyword evidence="3" id="KW-0804">Transcription</keyword>
<keyword evidence="8" id="KW-1185">Reference proteome</keyword>
<dbReference type="InterPro" id="IPR041478">
    <property type="entry name" value="TetR_C_27"/>
</dbReference>
<feature type="region of interest" description="Disordered" evidence="5">
    <location>
        <begin position="198"/>
        <end position="230"/>
    </location>
</feature>
<protein>
    <submittedName>
        <fullName evidence="7">Putative regulatory protein, TetR</fullName>
    </submittedName>
</protein>
<dbReference type="InterPro" id="IPR050109">
    <property type="entry name" value="HTH-type_TetR-like_transc_reg"/>
</dbReference>
<dbReference type="InterPro" id="IPR009057">
    <property type="entry name" value="Homeodomain-like_sf"/>
</dbReference>
<dbReference type="InterPro" id="IPR036271">
    <property type="entry name" value="Tet_transcr_reg_TetR-rel_C_sf"/>
</dbReference>
<keyword evidence="1" id="KW-0805">Transcription regulation</keyword>
<dbReference type="Proteomes" id="UP000321386">
    <property type="component" value="Unassembled WGS sequence"/>
</dbReference>
<dbReference type="SUPFAM" id="SSF46689">
    <property type="entry name" value="Homeodomain-like"/>
    <property type="match status" value="1"/>
</dbReference>
<proteinExistence type="predicted"/>
<gene>
    <name evidence="7" type="ORF">CPE01_12880</name>
</gene>
<dbReference type="SUPFAM" id="SSF48498">
    <property type="entry name" value="Tetracyclin repressor-like, C-terminal domain"/>
    <property type="match status" value="1"/>
</dbReference>
<dbReference type="PROSITE" id="PS50977">
    <property type="entry name" value="HTH_TETR_2"/>
    <property type="match status" value="1"/>
</dbReference>
<dbReference type="PRINTS" id="PR00455">
    <property type="entry name" value="HTHTETR"/>
</dbReference>
<evidence type="ECO:0000256" key="1">
    <source>
        <dbReference type="ARBA" id="ARBA00023015"/>
    </source>
</evidence>
<dbReference type="PANTHER" id="PTHR30055:SF234">
    <property type="entry name" value="HTH-TYPE TRANSCRIPTIONAL REGULATOR BETI"/>
    <property type="match status" value="1"/>
</dbReference>
<comment type="caution">
    <text evidence="7">The sequence shown here is derived from an EMBL/GenBank/DDBJ whole genome shotgun (WGS) entry which is preliminary data.</text>
</comment>
<dbReference type="GO" id="GO:0003700">
    <property type="term" value="F:DNA-binding transcription factor activity"/>
    <property type="evidence" value="ECO:0007669"/>
    <property type="project" value="TreeGrafter"/>
</dbReference>
<evidence type="ECO:0000256" key="5">
    <source>
        <dbReference type="SAM" id="MobiDB-lite"/>
    </source>
</evidence>
<accession>A0A510UXM1</accession>
<dbReference type="Gene3D" id="1.10.357.10">
    <property type="entry name" value="Tetracycline Repressor, domain 2"/>
    <property type="match status" value="1"/>
</dbReference>
<dbReference type="PANTHER" id="PTHR30055">
    <property type="entry name" value="HTH-TYPE TRANSCRIPTIONAL REGULATOR RUTR"/>
    <property type="match status" value="1"/>
</dbReference>
<dbReference type="Pfam" id="PF00440">
    <property type="entry name" value="TetR_N"/>
    <property type="match status" value="1"/>
</dbReference>
<evidence type="ECO:0000313" key="8">
    <source>
        <dbReference type="Proteomes" id="UP000321386"/>
    </source>
</evidence>
<organism evidence="7 8">
    <name type="scientific">Cellulomonas persica</name>
    <dbReference type="NCBI Taxonomy" id="76861"/>
    <lineage>
        <taxon>Bacteria</taxon>
        <taxon>Bacillati</taxon>
        <taxon>Actinomycetota</taxon>
        <taxon>Actinomycetes</taxon>
        <taxon>Micrococcales</taxon>
        <taxon>Cellulomonadaceae</taxon>
        <taxon>Cellulomonas</taxon>
    </lineage>
</organism>
<dbReference type="PROSITE" id="PS01081">
    <property type="entry name" value="HTH_TETR_1"/>
    <property type="match status" value="1"/>
</dbReference>
<feature type="domain" description="HTH tetR-type" evidence="6">
    <location>
        <begin position="14"/>
        <end position="74"/>
    </location>
</feature>
<feature type="compositionally biased region" description="Low complexity" evidence="5">
    <location>
        <begin position="204"/>
        <end position="217"/>
    </location>
</feature>
<dbReference type="InterPro" id="IPR023772">
    <property type="entry name" value="DNA-bd_HTH_TetR-type_CS"/>
</dbReference>
<name>A0A510UXM1_9CELL</name>
<dbReference type="GO" id="GO:0000976">
    <property type="term" value="F:transcription cis-regulatory region binding"/>
    <property type="evidence" value="ECO:0007669"/>
    <property type="project" value="TreeGrafter"/>
</dbReference>
<evidence type="ECO:0000256" key="2">
    <source>
        <dbReference type="ARBA" id="ARBA00023125"/>
    </source>
</evidence>
<reference evidence="7 8" key="1">
    <citation type="submission" date="2019-07" db="EMBL/GenBank/DDBJ databases">
        <title>Whole genome shotgun sequence of Cellulomonas persica NBRC 101101.</title>
        <authorList>
            <person name="Hosoyama A."/>
            <person name="Uohara A."/>
            <person name="Ohji S."/>
            <person name="Ichikawa N."/>
        </authorList>
    </citation>
    <scope>NUCLEOTIDE SEQUENCE [LARGE SCALE GENOMIC DNA]</scope>
    <source>
        <strain evidence="7 8">NBRC 101101</strain>
    </source>
</reference>
<feature type="DNA-binding region" description="H-T-H motif" evidence="4">
    <location>
        <begin position="37"/>
        <end position="56"/>
    </location>
</feature>
<dbReference type="InterPro" id="IPR001647">
    <property type="entry name" value="HTH_TetR"/>
</dbReference>
<evidence type="ECO:0000313" key="7">
    <source>
        <dbReference type="EMBL" id="GEK17555.1"/>
    </source>
</evidence>
<evidence type="ECO:0000256" key="4">
    <source>
        <dbReference type="PROSITE-ProRule" id="PRU00335"/>
    </source>
</evidence>
<sequence>MPKIIGGSLHEHREQTRLKLFGALSTLMVERGFDAVTLAEIAHAAGVGRTAVYNHFPDKEALLLGFITHETEQYAAVLQSSLDDLDDPVERLRTYVSQQIQLKRIYHVAPGPELRSVLSRQTQQRVREHVVIVERILRDILTDGIASGAFPEQDLDTTVPLVNACLTGRGVPEDGPERERAIEQTVAFVLRAVGAAETASAPQSSDEAAADETAATSGSDQAASAATGEGIRVDDEAALLSAVSA</sequence>
<keyword evidence="2 4" id="KW-0238">DNA-binding</keyword>
<evidence type="ECO:0000256" key="3">
    <source>
        <dbReference type="ARBA" id="ARBA00023163"/>
    </source>
</evidence>
<dbReference type="AlphaFoldDB" id="A0A510UXM1"/>
<evidence type="ECO:0000259" key="6">
    <source>
        <dbReference type="PROSITE" id="PS50977"/>
    </source>
</evidence>
<dbReference type="EMBL" id="BJUA01000005">
    <property type="protein sequence ID" value="GEK17555.1"/>
    <property type="molecule type" value="Genomic_DNA"/>
</dbReference>
<dbReference type="Pfam" id="PF17935">
    <property type="entry name" value="TetR_C_27"/>
    <property type="match status" value="1"/>
</dbReference>
<dbReference type="OrthoDB" id="4709704at2"/>